<dbReference type="AlphaFoldDB" id="A0A5N6NRS1"/>
<comment type="caution">
    <text evidence="1">The sequence shown here is derived from an EMBL/GenBank/DDBJ whole genome shotgun (WGS) entry which is preliminary data.</text>
</comment>
<protein>
    <submittedName>
        <fullName evidence="1">Uncharacterized protein</fullName>
    </submittedName>
</protein>
<dbReference type="EMBL" id="SZYD01000010">
    <property type="protein sequence ID" value="KAD4983043.1"/>
    <property type="molecule type" value="Genomic_DNA"/>
</dbReference>
<organism evidence="1 2">
    <name type="scientific">Mikania micrantha</name>
    <name type="common">bitter vine</name>
    <dbReference type="NCBI Taxonomy" id="192012"/>
    <lineage>
        <taxon>Eukaryota</taxon>
        <taxon>Viridiplantae</taxon>
        <taxon>Streptophyta</taxon>
        <taxon>Embryophyta</taxon>
        <taxon>Tracheophyta</taxon>
        <taxon>Spermatophyta</taxon>
        <taxon>Magnoliopsida</taxon>
        <taxon>eudicotyledons</taxon>
        <taxon>Gunneridae</taxon>
        <taxon>Pentapetalae</taxon>
        <taxon>asterids</taxon>
        <taxon>campanulids</taxon>
        <taxon>Asterales</taxon>
        <taxon>Asteraceae</taxon>
        <taxon>Asteroideae</taxon>
        <taxon>Heliantheae alliance</taxon>
        <taxon>Eupatorieae</taxon>
        <taxon>Mikania</taxon>
    </lineage>
</organism>
<evidence type="ECO:0000313" key="2">
    <source>
        <dbReference type="Proteomes" id="UP000326396"/>
    </source>
</evidence>
<sequence>MFACQKRVIECDFRPEKEEKDLIYVGKLVDCNWGPFEALDFVNLVSSLLFQSAGFSFSFAISFDAFEAEKVNVYDKPLCDMKLVYAISKCFHLTDL</sequence>
<name>A0A5N6NRS1_9ASTR</name>
<proteinExistence type="predicted"/>
<gene>
    <name evidence="1" type="ORF">E3N88_19714</name>
</gene>
<reference evidence="1 2" key="1">
    <citation type="submission" date="2019-05" db="EMBL/GenBank/DDBJ databases">
        <title>Mikania micrantha, genome provides insights into the molecular mechanism of rapid growth.</title>
        <authorList>
            <person name="Liu B."/>
        </authorList>
    </citation>
    <scope>NUCLEOTIDE SEQUENCE [LARGE SCALE GENOMIC DNA]</scope>
    <source>
        <strain evidence="1">NLD-2019</strain>
        <tissue evidence="1">Leaf</tissue>
    </source>
</reference>
<accession>A0A5N6NRS1</accession>
<keyword evidence="2" id="KW-1185">Reference proteome</keyword>
<dbReference type="Proteomes" id="UP000326396">
    <property type="component" value="Linkage Group LG18"/>
</dbReference>
<evidence type="ECO:0000313" key="1">
    <source>
        <dbReference type="EMBL" id="KAD4983043.1"/>
    </source>
</evidence>